<comment type="caution">
    <text evidence="3">The sequence shown here is derived from an EMBL/GenBank/DDBJ whole genome shotgun (WGS) entry which is preliminary data.</text>
</comment>
<dbReference type="GO" id="GO:0008757">
    <property type="term" value="F:S-adenosylmethionine-dependent methyltransferase activity"/>
    <property type="evidence" value="ECO:0007669"/>
    <property type="project" value="InterPro"/>
</dbReference>
<gene>
    <name evidence="3" type="ORF">UT67_C0013G0006</name>
</gene>
<dbReference type="Pfam" id="PF08241">
    <property type="entry name" value="Methyltransf_11"/>
    <property type="match status" value="1"/>
</dbReference>
<keyword evidence="3" id="KW-0808">Transferase</keyword>
<keyword evidence="1" id="KW-1133">Transmembrane helix</keyword>
<dbReference type="EMBL" id="LBXR01000013">
    <property type="protein sequence ID" value="KKR34534.1"/>
    <property type="molecule type" value="Genomic_DNA"/>
</dbReference>
<evidence type="ECO:0000259" key="2">
    <source>
        <dbReference type="Pfam" id="PF08241"/>
    </source>
</evidence>
<name>A0A0G0Q2D4_9BACT</name>
<accession>A0A0G0Q2D4</accession>
<sequence length="228" mass="26435">MAKKILDYGCGKAGNCPWLSKRGQYYGLDILSENISYAKNRYPTGIFELSGGNTIPWPDAYFDEIHTYDVMEHVDDIVAVLREISRVLKPCGLLYIGVPAKISEDALLKIRPDYWQEIGHQRVVDLPMLQLSLPSNKYDLIKQQKRRGVEALTLAVLFYLRSGQRVVAHQTGSPQFSRWTIAFMWLFDVQLFQTKLKYFPFIYIITLPLGWLVSQIFPKARYFVFKKK</sequence>
<dbReference type="AlphaFoldDB" id="A0A0G0Q2D4"/>
<dbReference type="InterPro" id="IPR013216">
    <property type="entry name" value="Methyltransf_11"/>
</dbReference>
<feature type="transmembrane region" description="Helical" evidence="1">
    <location>
        <begin position="198"/>
        <end position="218"/>
    </location>
</feature>
<dbReference type="InterPro" id="IPR029063">
    <property type="entry name" value="SAM-dependent_MTases_sf"/>
</dbReference>
<reference evidence="3 4" key="1">
    <citation type="journal article" date="2015" name="Nature">
        <title>rRNA introns, odd ribosomes, and small enigmatic genomes across a large radiation of phyla.</title>
        <authorList>
            <person name="Brown C.T."/>
            <person name="Hug L.A."/>
            <person name="Thomas B.C."/>
            <person name="Sharon I."/>
            <person name="Castelle C.J."/>
            <person name="Singh A."/>
            <person name="Wilkins M.J."/>
            <person name="Williams K.H."/>
            <person name="Banfield J.F."/>
        </authorList>
    </citation>
    <scope>NUCLEOTIDE SEQUENCE [LARGE SCALE GENOMIC DNA]</scope>
</reference>
<evidence type="ECO:0000256" key="1">
    <source>
        <dbReference type="SAM" id="Phobius"/>
    </source>
</evidence>
<proteinExistence type="predicted"/>
<dbReference type="Proteomes" id="UP000034855">
    <property type="component" value="Unassembled WGS sequence"/>
</dbReference>
<dbReference type="Gene3D" id="3.40.50.150">
    <property type="entry name" value="Vaccinia Virus protein VP39"/>
    <property type="match status" value="1"/>
</dbReference>
<keyword evidence="3" id="KW-0489">Methyltransferase</keyword>
<dbReference type="GO" id="GO:0032259">
    <property type="term" value="P:methylation"/>
    <property type="evidence" value="ECO:0007669"/>
    <property type="project" value="UniProtKB-KW"/>
</dbReference>
<dbReference type="SUPFAM" id="SSF53335">
    <property type="entry name" value="S-adenosyl-L-methionine-dependent methyltransferases"/>
    <property type="match status" value="1"/>
</dbReference>
<evidence type="ECO:0000313" key="4">
    <source>
        <dbReference type="Proteomes" id="UP000034855"/>
    </source>
</evidence>
<feature type="domain" description="Methyltransferase type 11" evidence="2">
    <location>
        <begin position="6"/>
        <end position="96"/>
    </location>
</feature>
<dbReference type="STRING" id="1619037.UT67_C0013G0006"/>
<dbReference type="CDD" id="cd02440">
    <property type="entry name" value="AdoMet_MTases"/>
    <property type="match status" value="1"/>
</dbReference>
<keyword evidence="1" id="KW-0812">Transmembrane</keyword>
<evidence type="ECO:0000313" key="3">
    <source>
        <dbReference type="EMBL" id="KKR34534.1"/>
    </source>
</evidence>
<organism evidence="3 4">
    <name type="scientific">Candidatus Magasanikbacteria bacterium GW2011_GWA2_40_10</name>
    <dbReference type="NCBI Taxonomy" id="1619037"/>
    <lineage>
        <taxon>Bacteria</taxon>
        <taxon>Candidatus Magasanikiibacteriota</taxon>
    </lineage>
</organism>
<protein>
    <submittedName>
        <fullName evidence="3">Methyltransferase type 11</fullName>
    </submittedName>
</protein>
<keyword evidence="1" id="KW-0472">Membrane</keyword>